<dbReference type="Proteomes" id="UP000305067">
    <property type="component" value="Unassembled WGS sequence"/>
</dbReference>
<evidence type="ECO:0000256" key="9">
    <source>
        <dbReference type="SAM" id="MobiDB-lite"/>
    </source>
</evidence>
<keyword evidence="6" id="KW-0333">Golgi apparatus</keyword>
<dbReference type="GO" id="GO:0007030">
    <property type="term" value="P:Golgi organization"/>
    <property type="evidence" value="ECO:0007669"/>
    <property type="project" value="TreeGrafter"/>
</dbReference>
<gene>
    <name evidence="10" type="ORF">BDV98DRAFT_59483</name>
</gene>
<dbReference type="GO" id="GO:0000139">
    <property type="term" value="C:Golgi membrane"/>
    <property type="evidence" value="ECO:0007669"/>
    <property type="project" value="UniProtKB-SubCell"/>
</dbReference>
<dbReference type="GO" id="GO:0006890">
    <property type="term" value="P:retrograde vesicle-mediated transport, Golgi to endoplasmic reticulum"/>
    <property type="evidence" value="ECO:0007669"/>
    <property type="project" value="TreeGrafter"/>
</dbReference>
<evidence type="ECO:0000256" key="6">
    <source>
        <dbReference type="ARBA" id="ARBA00023034"/>
    </source>
</evidence>
<dbReference type="PANTHER" id="PTHR21443">
    <property type="entry name" value="CONSERVED OLIGOMERIC GOLGI COMPLEX COMPONENT 7"/>
    <property type="match status" value="1"/>
</dbReference>
<keyword evidence="11" id="KW-1185">Reference proteome</keyword>
<reference evidence="10 11" key="1">
    <citation type="journal article" date="2019" name="Nat. Ecol. Evol.">
        <title>Megaphylogeny resolves global patterns of mushroom evolution.</title>
        <authorList>
            <person name="Varga T."/>
            <person name="Krizsan K."/>
            <person name="Foldi C."/>
            <person name="Dima B."/>
            <person name="Sanchez-Garcia M."/>
            <person name="Sanchez-Ramirez S."/>
            <person name="Szollosi G.J."/>
            <person name="Szarkandi J.G."/>
            <person name="Papp V."/>
            <person name="Albert L."/>
            <person name="Andreopoulos W."/>
            <person name="Angelini C."/>
            <person name="Antonin V."/>
            <person name="Barry K.W."/>
            <person name="Bougher N.L."/>
            <person name="Buchanan P."/>
            <person name="Buyck B."/>
            <person name="Bense V."/>
            <person name="Catcheside P."/>
            <person name="Chovatia M."/>
            <person name="Cooper J."/>
            <person name="Damon W."/>
            <person name="Desjardin D."/>
            <person name="Finy P."/>
            <person name="Geml J."/>
            <person name="Haridas S."/>
            <person name="Hughes K."/>
            <person name="Justo A."/>
            <person name="Karasinski D."/>
            <person name="Kautmanova I."/>
            <person name="Kiss B."/>
            <person name="Kocsube S."/>
            <person name="Kotiranta H."/>
            <person name="LaButti K.M."/>
            <person name="Lechner B.E."/>
            <person name="Liimatainen K."/>
            <person name="Lipzen A."/>
            <person name="Lukacs Z."/>
            <person name="Mihaltcheva S."/>
            <person name="Morgado L.N."/>
            <person name="Niskanen T."/>
            <person name="Noordeloos M.E."/>
            <person name="Ohm R.A."/>
            <person name="Ortiz-Santana B."/>
            <person name="Ovrebo C."/>
            <person name="Racz N."/>
            <person name="Riley R."/>
            <person name="Savchenko A."/>
            <person name="Shiryaev A."/>
            <person name="Soop K."/>
            <person name="Spirin V."/>
            <person name="Szebenyi C."/>
            <person name="Tomsovsky M."/>
            <person name="Tulloss R.E."/>
            <person name="Uehling J."/>
            <person name="Grigoriev I.V."/>
            <person name="Vagvolgyi C."/>
            <person name="Papp T."/>
            <person name="Martin F.M."/>
            <person name="Miettinen O."/>
            <person name="Hibbett D.S."/>
            <person name="Nagy L.G."/>
        </authorList>
    </citation>
    <scope>NUCLEOTIDE SEQUENCE [LARGE SCALE GENOMIC DNA]</scope>
    <source>
        <strain evidence="10 11">CBS 309.79</strain>
    </source>
</reference>
<keyword evidence="4" id="KW-0813">Transport</keyword>
<dbReference type="GO" id="GO:0017119">
    <property type="term" value="C:Golgi transport complex"/>
    <property type="evidence" value="ECO:0007669"/>
    <property type="project" value="InterPro"/>
</dbReference>
<sequence length="888" mass="97752">MTEDIISSVENHDDLVAWLNDVIAVDKVSTQQLGEIDTLISSLLTTLEVACEDTSAQLERIIDSTSRAVPRLVYDLHSMRDNAVALQSTLPSLQNQSKASTSEETAAILAELRTLNLVKRNMEAAREVLGEAESWNSLEFEVTSFLAERSYVRAAERLSEASKSMAVFQNTPEYDSRRTLMINLQNQLEASLSSALISAISSHELAVCKEYYHIFSNIQREVEFRNYYHGARRTEIVGLWQTANLLESGESSASRTMSSFLPEFYDSFLSLLETERLSIPQVFPDPPSTLSQFITSTMSNLQPNVAHRLSSTLSYHGAAGLQELVACFKATEHFVSRVENLFEKISFSSNPWSPLESPPSLGGPVSPGPTPTHSRRRSLRMSISWRSGGHRASLSGLNVLKGKQDVILDDLDWDQELFQPFLPFQVDYGSLEKRFLQDALQRLLVVGQHNSQAPKMDQSRLLREKMVDAVQVADACLTRSGSLTYGYGSVGLVQALDFFFSSFMASWTKQVELEPATVLTGTVGSSSGQDLLDLDYTARDWADFQHSVHLLESSRAVLERLSAFEGRLRTTLIRFSAQFRAARQDSSSTVTSSRRLDQLFEQSVLNSIDLQTLFDAVDPDSREHGGATSNKPSGVDPITPLLVEALEGVHKFAKSCQKSVQKTLLSPLRNHLSAYASLAAWTSNDDKGSRQGASGQYDLQVPTFSLSPTDTIQRVADGLLNLPRLLEVYGEDNALAFSLHTLPSLDPQILASLGAHVDGVSTERALPGHLRRPSLAYKPASHPSLDPELVASAWLSSLSHSIVTHLTSEVLPSIPSLSPHGAGQLSSDLSYISNIASAMAVNHESLEKWKQFTALADAEGRKTWAERDSGATDPIFGEIARKRGWTVG</sequence>
<accession>A0A5C3QMP7</accession>
<organism evidence="10 11">
    <name type="scientific">Pterulicium gracile</name>
    <dbReference type="NCBI Taxonomy" id="1884261"/>
    <lineage>
        <taxon>Eukaryota</taxon>
        <taxon>Fungi</taxon>
        <taxon>Dikarya</taxon>
        <taxon>Basidiomycota</taxon>
        <taxon>Agaricomycotina</taxon>
        <taxon>Agaricomycetes</taxon>
        <taxon>Agaricomycetidae</taxon>
        <taxon>Agaricales</taxon>
        <taxon>Pleurotineae</taxon>
        <taxon>Pterulaceae</taxon>
        <taxon>Pterulicium</taxon>
    </lineage>
</organism>
<dbReference type="GO" id="GO:0006886">
    <property type="term" value="P:intracellular protein transport"/>
    <property type="evidence" value="ECO:0007669"/>
    <property type="project" value="InterPro"/>
</dbReference>
<evidence type="ECO:0000256" key="7">
    <source>
        <dbReference type="ARBA" id="ARBA00023136"/>
    </source>
</evidence>
<dbReference type="AlphaFoldDB" id="A0A5C3QMP7"/>
<proteinExistence type="inferred from homology"/>
<evidence type="ECO:0000256" key="8">
    <source>
        <dbReference type="ARBA" id="ARBA00031345"/>
    </source>
</evidence>
<keyword evidence="5" id="KW-0653">Protein transport</keyword>
<evidence type="ECO:0000256" key="4">
    <source>
        <dbReference type="ARBA" id="ARBA00022448"/>
    </source>
</evidence>
<evidence type="ECO:0000313" key="11">
    <source>
        <dbReference type="Proteomes" id="UP000305067"/>
    </source>
</evidence>
<feature type="region of interest" description="Disordered" evidence="9">
    <location>
        <begin position="350"/>
        <end position="377"/>
    </location>
</feature>
<name>A0A5C3QMP7_9AGAR</name>
<evidence type="ECO:0000256" key="3">
    <source>
        <dbReference type="ARBA" id="ARBA00020984"/>
    </source>
</evidence>
<evidence type="ECO:0000256" key="2">
    <source>
        <dbReference type="ARBA" id="ARBA00005831"/>
    </source>
</evidence>
<dbReference type="EMBL" id="ML178824">
    <property type="protein sequence ID" value="TFL01509.1"/>
    <property type="molecule type" value="Genomic_DNA"/>
</dbReference>
<comment type="subcellular location">
    <subcellularLocation>
        <location evidence="1">Golgi apparatus membrane</location>
        <topology evidence="1">Peripheral membrane protein</topology>
    </subcellularLocation>
</comment>
<dbReference type="OrthoDB" id="249612at2759"/>
<evidence type="ECO:0000256" key="1">
    <source>
        <dbReference type="ARBA" id="ARBA00004395"/>
    </source>
</evidence>
<dbReference type="PANTHER" id="PTHR21443:SF0">
    <property type="entry name" value="CONSERVED OLIGOMERIC GOLGI COMPLEX SUBUNIT 7"/>
    <property type="match status" value="1"/>
</dbReference>
<evidence type="ECO:0000313" key="10">
    <source>
        <dbReference type="EMBL" id="TFL01509.1"/>
    </source>
</evidence>
<comment type="similarity">
    <text evidence="2">Belongs to the COG7 family.</text>
</comment>
<feature type="compositionally biased region" description="Low complexity" evidence="9">
    <location>
        <begin position="350"/>
        <end position="364"/>
    </location>
</feature>
<evidence type="ECO:0000256" key="5">
    <source>
        <dbReference type="ARBA" id="ARBA00022927"/>
    </source>
</evidence>
<dbReference type="InterPro" id="IPR019335">
    <property type="entry name" value="COG7"/>
</dbReference>
<dbReference type="Pfam" id="PF10191">
    <property type="entry name" value="COG7"/>
    <property type="match status" value="2"/>
</dbReference>
<dbReference type="STRING" id="1884261.A0A5C3QMP7"/>
<keyword evidence="7" id="KW-0472">Membrane</keyword>
<protein>
    <recommendedName>
        <fullName evidence="3">Conserved oligomeric Golgi complex subunit 7</fullName>
    </recommendedName>
    <alternativeName>
        <fullName evidence="8">Component of oligomeric Golgi complex 7</fullName>
    </alternativeName>
</protein>